<dbReference type="GO" id="GO:0016787">
    <property type="term" value="F:hydrolase activity"/>
    <property type="evidence" value="ECO:0007669"/>
    <property type="project" value="UniProtKB-KW"/>
</dbReference>
<dbReference type="Pfam" id="PF12706">
    <property type="entry name" value="Lactamase_B_2"/>
    <property type="match status" value="1"/>
</dbReference>
<gene>
    <name evidence="2" type="ORF">H4O21_07185</name>
</gene>
<feature type="domain" description="Metallo-beta-lactamase" evidence="1">
    <location>
        <begin position="113"/>
        <end position="305"/>
    </location>
</feature>
<dbReference type="PROSITE" id="PS51257">
    <property type="entry name" value="PROKAR_LIPOPROTEIN"/>
    <property type="match status" value="1"/>
</dbReference>
<dbReference type="PANTHER" id="PTHR15032:SF4">
    <property type="entry name" value="N-ACYL-PHOSPHATIDYLETHANOLAMINE-HYDROLYZING PHOSPHOLIPASE D"/>
    <property type="match status" value="1"/>
</dbReference>
<dbReference type="Proteomes" id="UP000565262">
    <property type="component" value="Unassembled WGS sequence"/>
</dbReference>
<evidence type="ECO:0000259" key="1">
    <source>
        <dbReference type="Pfam" id="PF12706"/>
    </source>
</evidence>
<dbReference type="GO" id="GO:0005737">
    <property type="term" value="C:cytoplasm"/>
    <property type="evidence" value="ECO:0007669"/>
    <property type="project" value="TreeGrafter"/>
</dbReference>
<evidence type="ECO:0000313" key="2">
    <source>
        <dbReference type="EMBL" id="MBB1486389.1"/>
    </source>
</evidence>
<evidence type="ECO:0000313" key="3">
    <source>
        <dbReference type="Proteomes" id="UP000565262"/>
    </source>
</evidence>
<dbReference type="InterPro" id="IPR036866">
    <property type="entry name" value="RibonucZ/Hydroxyglut_hydro"/>
</dbReference>
<sequence>MFRKIGIILVGVVFVMTFISCTSAPVKDYAISQQFREGKFHNLKPMPVNDSGTMMRILWRYITEKRQEPVPVSPVPVHALTTQQLHQENNGLDALYRLGHSSLLLNLNKTFWLIDPVFGDRASPFNWIGPARFHKAPLTPDQLPEITGVIISHDHYDHLDQFTVQHLKDKVKHFIVPLGVGQHLMKWGVNEQKITELDWWQQTLINGVSVTATPSQHFSGRGLSDGNSTLWASWVIRSEQSSLFYSGDSGYFDGFQEIGQKFGPFDLTIMENGAYDKMWANVHMHPEETLQAHQDVQGKNLLPVHNSTFDLAFHDWHEPLNRLQILSEQASVTMVTPEIGQRMNISESAQYQSRWWNR</sequence>
<comment type="caution">
    <text evidence="2">The sequence shown here is derived from an EMBL/GenBank/DDBJ whole genome shotgun (WGS) entry which is preliminary data.</text>
</comment>
<organism evidence="2 3">
    <name type="scientific">Oceanospirillum sediminis</name>
    <dbReference type="NCBI Taxonomy" id="2760088"/>
    <lineage>
        <taxon>Bacteria</taxon>
        <taxon>Pseudomonadati</taxon>
        <taxon>Pseudomonadota</taxon>
        <taxon>Gammaproteobacteria</taxon>
        <taxon>Oceanospirillales</taxon>
        <taxon>Oceanospirillaceae</taxon>
        <taxon>Oceanospirillum</taxon>
    </lineage>
</organism>
<dbReference type="InterPro" id="IPR001279">
    <property type="entry name" value="Metallo-B-lactamas"/>
</dbReference>
<dbReference type="SUPFAM" id="SSF56281">
    <property type="entry name" value="Metallo-hydrolase/oxidoreductase"/>
    <property type="match status" value="1"/>
</dbReference>
<reference evidence="2 3" key="1">
    <citation type="submission" date="2020-08" db="EMBL/GenBank/DDBJ databases">
        <title>Oceanospirillum sp. nov. isolated from marine sediment.</title>
        <authorList>
            <person name="Ji X."/>
        </authorList>
    </citation>
    <scope>NUCLEOTIDE SEQUENCE [LARGE SCALE GENOMIC DNA]</scope>
    <source>
        <strain evidence="2 3">D5</strain>
    </source>
</reference>
<keyword evidence="2" id="KW-0378">Hydrolase</keyword>
<dbReference type="Gene3D" id="3.60.15.10">
    <property type="entry name" value="Ribonuclease Z/Hydroxyacylglutathione hydrolase-like"/>
    <property type="match status" value="1"/>
</dbReference>
<protein>
    <submittedName>
        <fullName evidence="2">MBL fold metallo-hydrolase</fullName>
    </submittedName>
</protein>
<proteinExistence type="predicted"/>
<dbReference type="PANTHER" id="PTHR15032">
    <property type="entry name" value="N-ACYL-PHOSPHATIDYLETHANOLAMINE-HYDROLYZING PHOSPHOLIPASE D"/>
    <property type="match status" value="1"/>
</dbReference>
<accession>A0A839IPH5</accession>
<dbReference type="EMBL" id="JACJFM010000006">
    <property type="protein sequence ID" value="MBB1486389.1"/>
    <property type="molecule type" value="Genomic_DNA"/>
</dbReference>
<keyword evidence="3" id="KW-1185">Reference proteome</keyword>
<dbReference type="AlphaFoldDB" id="A0A839IPH5"/>
<name>A0A839IPH5_9GAMM</name>